<evidence type="ECO:0000256" key="2">
    <source>
        <dbReference type="ARBA" id="ARBA00012438"/>
    </source>
</evidence>
<name>A0A1T4Y1Q4_9CLOT</name>
<evidence type="ECO:0000259" key="11">
    <source>
        <dbReference type="PROSITE" id="PS50113"/>
    </source>
</evidence>
<dbReference type="SMART" id="SM00086">
    <property type="entry name" value="PAC"/>
    <property type="match status" value="2"/>
</dbReference>
<dbReference type="InterPro" id="IPR013767">
    <property type="entry name" value="PAS_fold"/>
</dbReference>
<evidence type="ECO:0000259" key="9">
    <source>
        <dbReference type="PROSITE" id="PS50109"/>
    </source>
</evidence>
<dbReference type="SUPFAM" id="SSF55785">
    <property type="entry name" value="PYP-like sensor domain (PAS domain)"/>
    <property type="match status" value="2"/>
</dbReference>
<dbReference type="InterPro" id="IPR004358">
    <property type="entry name" value="Sig_transdc_His_kin-like_C"/>
</dbReference>
<evidence type="ECO:0000256" key="1">
    <source>
        <dbReference type="ARBA" id="ARBA00000085"/>
    </source>
</evidence>
<dbReference type="SUPFAM" id="SSF55874">
    <property type="entry name" value="ATPase domain of HSP90 chaperone/DNA topoisomerase II/histidine kinase"/>
    <property type="match status" value="1"/>
</dbReference>
<evidence type="ECO:0000256" key="4">
    <source>
        <dbReference type="ARBA" id="ARBA00022679"/>
    </source>
</evidence>
<dbReference type="CDD" id="cd16922">
    <property type="entry name" value="HATPase_EvgS-ArcB-TorS-like"/>
    <property type="match status" value="1"/>
</dbReference>
<comment type="catalytic activity">
    <reaction evidence="1">
        <text>ATP + protein L-histidine = ADP + protein N-phospho-L-histidine.</text>
        <dbReference type="EC" id="2.7.13.3"/>
    </reaction>
</comment>
<dbReference type="AlphaFoldDB" id="A0A1T4Y1Q4"/>
<dbReference type="InterPro" id="IPR036890">
    <property type="entry name" value="HATPase_C_sf"/>
</dbReference>
<keyword evidence="13" id="KW-1185">Reference proteome</keyword>
<keyword evidence="8" id="KW-0902">Two-component regulatory system</keyword>
<dbReference type="Proteomes" id="UP000190105">
    <property type="component" value="Unassembled WGS sequence"/>
</dbReference>
<dbReference type="GO" id="GO:0000155">
    <property type="term" value="F:phosphorelay sensor kinase activity"/>
    <property type="evidence" value="ECO:0007669"/>
    <property type="project" value="InterPro"/>
</dbReference>
<dbReference type="PROSITE" id="PS50112">
    <property type="entry name" value="PAS"/>
    <property type="match status" value="2"/>
</dbReference>
<dbReference type="InterPro" id="IPR003594">
    <property type="entry name" value="HATPase_dom"/>
</dbReference>
<organism evidence="12 13">
    <name type="scientific">Caloramator quimbayensis</name>
    <dbReference type="NCBI Taxonomy" id="1147123"/>
    <lineage>
        <taxon>Bacteria</taxon>
        <taxon>Bacillati</taxon>
        <taxon>Bacillota</taxon>
        <taxon>Clostridia</taxon>
        <taxon>Eubacteriales</taxon>
        <taxon>Clostridiaceae</taxon>
        <taxon>Caloramator</taxon>
    </lineage>
</organism>
<evidence type="ECO:0000313" key="13">
    <source>
        <dbReference type="Proteomes" id="UP000190105"/>
    </source>
</evidence>
<keyword evidence="3" id="KW-0597">Phosphoprotein</keyword>
<dbReference type="InterPro" id="IPR005467">
    <property type="entry name" value="His_kinase_dom"/>
</dbReference>
<dbReference type="EMBL" id="FUYH01000019">
    <property type="protein sequence ID" value="SKA95719.1"/>
    <property type="molecule type" value="Genomic_DNA"/>
</dbReference>
<feature type="domain" description="Histidine kinase" evidence="9">
    <location>
        <begin position="286"/>
        <end position="509"/>
    </location>
</feature>
<dbReference type="Pfam" id="PF00512">
    <property type="entry name" value="HisKA"/>
    <property type="match status" value="1"/>
</dbReference>
<proteinExistence type="predicted"/>
<dbReference type="PRINTS" id="PR00344">
    <property type="entry name" value="BCTRLSENSOR"/>
</dbReference>
<protein>
    <recommendedName>
        <fullName evidence="2">histidine kinase</fullName>
        <ecNumber evidence="2">2.7.13.3</ecNumber>
    </recommendedName>
</protein>
<dbReference type="OrthoDB" id="9813394at2"/>
<evidence type="ECO:0000256" key="6">
    <source>
        <dbReference type="ARBA" id="ARBA00022777"/>
    </source>
</evidence>
<dbReference type="NCBIfam" id="TIGR00229">
    <property type="entry name" value="sensory_box"/>
    <property type="match status" value="2"/>
</dbReference>
<keyword evidence="6" id="KW-0418">Kinase</keyword>
<evidence type="ECO:0000256" key="3">
    <source>
        <dbReference type="ARBA" id="ARBA00022553"/>
    </source>
</evidence>
<dbReference type="InterPro" id="IPR003661">
    <property type="entry name" value="HisK_dim/P_dom"/>
</dbReference>
<evidence type="ECO:0000256" key="8">
    <source>
        <dbReference type="ARBA" id="ARBA00023012"/>
    </source>
</evidence>
<dbReference type="SMART" id="SM00388">
    <property type="entry name" value="HisKA"/>
    <property type="match status" value="1"/>
</dbReference>
<dbReference type="InterPro" id="IPR001610">
    <property type="entry name" value="PAC"/>
</dbReference>
<evidence type="ECO:0000256" key="7">
    <source>
        <dbReference type="ARBA" id="ARBA00022840"/>
    </source>
</evidence>
<dbReference type="FunFam" id="3.30.565.10:FF:000037">
    <property type="entry name" value="Hybrid sensor histidine kinase/response regulator"/>
    <property type="match status" value="1"/>
</dbReference>
<gene>
    <name evidence="12" type="ORF">SAMN05443428_11921</name>
</gene>
<evidence type="ECO:0000259" key="10">
    <source>
        <dbReference type="PROSITE" id="PS50112"/>
    </source>
</evidence>
<dbReference type="Pfam" id="PF00989">
    <property type="entry name" value="PAS"/>
    <property type="match status" value="1"/>
</dbReference>
<dbReference type="SMART" id="SM00387">
    <property type="entry name" value="HATPase_c"/>
    <property type="match status" value="1"/>
</dbReference>
<dbReference type="GO" id="GO:0009927">
    <property type="term" value="F:histidine phosphotransfer kinase activity"/>
    <property type="evidence" value="ECO:0007669"/>
    <property type="project" value="TreeGrafter"/>
</dbReference>
<dbReference type="GO" id="GO:0005886">
    <property type="term" value="C:plasma membrane"/>
    <property type="evidence" value="ECO:0007669"/>
    <property type="project" value="TreeGrafter"/>
</dbReference>
<feature type="domain" description="PAC" evidence="11">
    <location>
        <begin position="93"/>
        <end position="143"/>
    </location>
</feature>
<dbReference type="InterPro" id="IPR035965">
    <property type="entry name" value="PAS-like_dom_sf"/>
</dbReference>
<dbReference type="Gene3D" id="1.10.287.130">
    <property type="match status" value="1"/>
</dbReference>
<evidence type="ECO:0000313" key="12">
    <source>
        <dbReference type="EMBL" id="SKA95719.1"/>
    </source>
</evidence>
<dbReference type="PROSITE" id="PS50109">
    <property type="entry name" value="HIS_KIN"/>
    <property type="match status" value="1"/>
</dbReference>
<dbReference type="InterPro" id="IPR036097">
    <property type="entry name" value="HisK_dim/P_sf"/>
</dbReference>
<dbReference type="STRING" id="1147123.SAMN05443428_11921"/>
<dbReference type="Pfam" id="PF02518">
    <property type="entry name" value="HATPase_c"/>
    <property type="match status" value="1"/>
</dbReference>
<accession>A0A1T4Y1Q4</accession>
<dbReference type="InterPro" id="IPR000014">
    <property type="entry name" value="PAS"/>
</dbReference>
<feature type="domain" description="PAS" evidence="10">
    <location>
        <begin position="20"/>
        <end position="73"/>
    </location>
</feature>
<dbReference type="GO" id="GO:0006355">
    <property type="term" value="P:regulation of DNA-templated transcription"/>
    <property type="evidence" value="ECO:0007669"/>
    <property type="project" value="InterPro"/>
</dbReference>
<dbReference type="SUPFAM" id="SSF47384">
    <property type="entry name" value="Homodimeric domain of signal transducing histidine kinase"/>
    <property type="match status" value="1"/>
</dbReference>
<keyword evidence="5" id="KW-0547">Nucleotide-binding</keyword>
<keyword evidence="7" id="KW-0067">ATP-binding</keyword>
<evidence type="ECO:0000256" key="5">
    <source>
        <dbReference type="ARBA" id="ARBA00022741"/>
    </source>
</evidence>
<dbReference type="PANTHER" id="PTHR43047">
    <property type="entry name" value="TWO-COMPONENT HISTIDINE PROTEIN KINASE"/>
    <property type="match status" value="1"/>
</dbReference>
<dbReference type="Gene3D" id="3.30.565.10">
    <property type="entry name" value="Histidine kinase-like ATPase, C-terminal domain"/>
    <property type="match status" value="1"/>
</dbReference>
<dbReference type="EC" id="2.7.13.3" evidence="2"/>
<reference evidence="13" key="1">
    <citation type="submission" date="2017-02" db="EMBL/GenBank/DDBJ databases">
        <authorList>
            <person name="Varghese N."/>
            <person name="Submissions S."/>
        </authorList>
    </citation>
    <scope>NUCLEOTIDE SEQUENCE [LARGE SCALE GENOMIC DNA]</scope>
    <source>
        <strain evidence="13">USBA 833</strain>
    </source>
</reference>
<feature type="domain" description="PAS" evidence="10">
    <location>
        <begin position="144"/>
        <end position="214"/>
    </location>
</feature>
<dbReference type="Gene3D" id="3.30.450.20">
    <property type="entry name" value="PAS domain"/>
    <property type="match status" value="2"/>
</dbReference>
<dbReference type="RefSeq" id="WP_078697228.1">
    <property type="nucleotide sequence ID" value="NZ_FUYH01000019.1"/>
</dbReference>
<dbReference type="GO" id="GO:0005524">
    <property type="term" value="F:ATP binding"/>
    <property type="evidence" value="ECO:0007669"/>
    <property type="project" value="UniProtKB-KW"/>
</dbReference>
<dbReference type="PANTHER" id="PTHR43047:SF72">
    <property type="entry name" value="OSMOSENSING HISTIDINE PROTEIN KINASE SLN1"/>
    <property type="match status" value="1"/>
</dbReference>
<dbReference type="CDD" id="cd00082">
    <property type="entry name" value="HisKA"/>
    <property type="match status" value="1"/>
</dbReference>
<dbReference type="InterPro" id="IPR000700">
    <property type="entry name" value="PAS-assoc_C"/>
</dbReference>
<dbReference type="SMART" id="SM00091">
    <property type="entry name" value="PAS"/>
    <property type="match status" value="2"/>
</dbReference>
<dbReference type="CDD" id="cd00130">
    <property type="entry name" value="PAS"/>
    <property type="match status" value="2"/>
</dbReference>
<dbReference type="PROSITE" id="PS50113">
    <property type="entry name" value="PAC"/>
    <property type="match status" value="1"/>
</dbReference>
<sequence length="540" mass="61513">MKFVSIFKGEKNIEQALKESELKFKSLTEATSSYIFICSESKILYANPAAEKFIGYSLNELKEMNVADLIHPDFRHYFFECTLIENEAVLSPEVYEIKVLTKSGEEKWISATATAIQIDSEYVILITAFDITSRKAAEEKLIESEEKYRNLVNLLPDGIFIFDSENCLYVNEAGLKMLGANNSDDIIGKKYIDLVHPDYHSLFKNIIEYSIENIMVPSPLSEIKIICSDGTFMDAEIRCVSFMYNGKSAILSIFRDITIRKNAIETEKLLKQALEHDKLITEFFSNMSHELRTPINVVISALQMCELMYKNGTIFDDIERLKKYYNIMKQNCYRLIKLTNNIIDITKIESGYVKLNLKNYNIVELIEDITISVSDYIENKGINLIFDTDIEEKIVACDGDKIERIMLNLLANAVKFTDIGGTITVKVEDRKDNVLISVEDTGIGISEEKQKIIFERFVQADMSLSRPSEGSGIGLSIVKSLVELHGGRIYLKSKIGIGSKFTFEIPCITLPEKDTILKVNKYSPNNKVERINIEFSDIYS</sequence>
<dbReference type="Pfam" id="PF13426">
    <property type="entry name" value="PAS_9"/>
    <property type="match status" value="1"/>
</dbReference>
<keyword evidence="4" id="KW-0808">Transferase</keyword>